<sequence length="392" mass="45085">MTSGRLLACCLLFSASVAGQQQTTKLNVAWHPNIETYFIAERLAVERLGRYGYITRETSNAHQPMVSAAFKQFGSYKDSTIGIKTAETLDALRRQHYFNDLIVEVLLYARQFPDTGYRYPLEQMVDYDQKKAALPLVKSLIGELRAFYVNAAVDSFLRANQFFYEGAVKEVKKDIPPAIDRHMEKFYGEKANVFTALVNPTMPIAPVEGDFRGIGPVVRTSEGNLPFMIMSTINMLPPRASLRDYNHFGFDNPGHTRMLTVHEFGHSFVNPHTVPKTAEINRYSYLFTDSLRKVMEAQDIYSWFVCITEHLVRLGEIRIAEQMHDTVQARWLRDLHIKTCKFIFIPALEEKIKVYESNRKKYRTFADFLPELLKVIEAFTPAQVDDLLQKVK</sequence>
<dbReference type="Proteomes" id="UP000199656">
    <property type="component" value="Unassembled WGS sequence"/>
</dbReference>
<dbReference type="STRING" id="408074.SAMN05660909_02496"/>
<dbReference type="EMBL" id="FNRL01000010">
    <property type="protein sequence ID" value="SEA57239.1"/>
    <property type="molecule type" value="Genomic_DNA"/>
</dbReference>
<protein>
    <recommendedName>
        <fullName evidence="4">DUF4932 domain-containing protein</fullName>
    </recommendedName>
</protein>
<accession>A0A1H4CAC6</accession>
<dbReference type="Pfam" id="PF16286">
    <property type="entry name" value="DUF4932"/>
    <property type="match status" value="1"/>
</dbReference>
<gene>
    <name evidence="2" type="ORF">SAMN05660909_02496</name>
</gene>
<dbReference type="RefSeq" id="WP_139170131.1">
    <property type="nucleotide sequence ID" value="NZ_BKAT01000006.1"/>
</dbReference>
<feature type="chain" id="PRO_5011439278" description="DUF4932 domain-containing protein" evidence="1">
    <location>
        <begin position="21"/>
        <end position="392"/>
    </location>
</feature>
<evidence type="ECO:0008006" key="4">
    <source>
        <dbReference type="Google" id="ProtNLM"/>
    </source>
</evidence>
<proteinExistence type="predicted"/>
<dbReference type="AlphaFoldDB" id="A0A1H4CAC6"/>
<evidence type="ECO:0000313" key="2">
    <source>
        <dbReference type="EMBL" id="SEA57239.1"/>
    </source>
</evidence>
<dbReference type="OrthoDB" id="6402335at2"/>
<reference evidence="3" key="1">
    <citation type="submission" date="2016-10" db="EMBL/GenBank/DDBJ databases">
        <authorList>
            <person name="Varghese N."/>
            <person name="Submissions S."/>
        </authorList>
    </citation>
    <scope>NUCLEOTIDE SEQUENCE [LARGE SCALE GENOMIC DNA]</scope>
    <source>
        <strain evidence="3">DSM 23920</strain>
    </source>
</reference>
<keyword evidence="3" id="KW-1185">Reference proteome</keyword>
<name>A0A1H4CAC6_9BACT</name>
<evidence type="ECO:0000256" key="1">
    <source>
        <dbReference type="SAM" id="SignalP"/>
    </source>
</evidence>
<keyword evidence="1" id="KW-0732">Signal</keyword>
<feature type="signal peptide" evidence="1">
    <location>
        <begin position="1"/>
        <end position="20"/>
    </location>
</feature>
<evidence type="ECO:0000313" key="3">
    <source>
        <dbReference type="Proteomes" id="UP000199656"/>
    </source>
</evidence>
<organism evidence="2 3">
    <name type="scientific">Chitinophaga terrae</name>
    <name type="common">ex Kim and Jung 2007</name>
    <dbReference type="NCBI Taxonomy" id="408074"/>
    <lineage>
        <taxon>Bacteria</taxon>
        <taxon>Pseudomonadati</taxon>
        <taxon>Bacteroidota</taxon>
        <taxon>Chitinophagia</taxon>
        <taxon>Chitinophagales</taxon>
        <taxon>Chitinophagaceae</taxon>
        <taxon>Chitinophaga</taxon>
    </lineage>
</organism>
<dbReference type="InterPro" id="IPR032560">
    <property type="entry name" value="DUF4932"/>
</dbReference>